<keyword evidence="1" id="KW-0812">Transmembrane</keyword>
<feature type="transmembrane region" description="Helical" evidence="1">
    <location>
        <begin position="66"/>
        <end position="84"/>
    </location>
</feature>
<keyword evidence="1" id="KW-1133">Transmembrane helix</keyword>
<accession>A0A511NGZ4</accession>
<evidence type="ECO:0000313" key="3">
    <source>
        <dbReference type="Proteomes" id="UP000321245"/>
    </source>
</evidence>
<comment type="caution">
    <text evidence="2">The sequence shown here is derived from an EMBL/GenBank/DDBJ whole genome shotgun (WGS) entry which is preliminary data.</text>
</comment>
<evidence type="ECO:0000313" key="2">
    <source>
        <dbReference type="EMBL" id="GEM52072.1"/>
    </source>
</evidence>
<dbReference type="OrthoDB" id="981524at2"/>
<gene>
    <name evidence="2" type="ORF">EB1_18620</name>
</gene>
<organism evidence="2 3">
    <name type="scientific">Empedobacter brevis NBRC 14943 = ATCC 43319</name>
    <dbReference type="NCBI Taxonomy" id="1218108"/>
    <lineage>
        <taxon>Bacteria</taxon>
        <taxon>Pseudomonadati</taxon>
        <taxon>Bacteroidota</taxon>
        <taxon>Flavobacteriia</taxon>
        <taxon>Flavobacteriales</taxon>
        <taxon>Weeksellaceae</taxon>
        <taxon>Empedobacter</taxon>
    </lineage>
</organism>
<evidence type="ECO:0000256" key="1">
    <source>
        <dbReference type="SAM" id="Phobius"/>
    </source>
</evidence>
<dbReference type="AlphaFoldDB" id="A0A511NGZ4"/>
<dbReference type="RefSeq" id="WP_019976676.1">
    <property type="nucleotide sequence ID" value="NZ_BJXC01000011.1"/>
</dbReference>
<dbReference type="GeneID" id="84651251"/>
<reference evidence="2 3" key="1">
    <citation type="submission" date="2019-07" db="EMBL/GenBank/DDBJ databases">
        <title>Whole genome shotgun sequence of Empedobacter brevis NBRC 14943.</title>
        <authorList>
            <person name="Hosoyama A."/>
            <person name="Uohara A."/>
            <person name="Ohji S."/>
            <person name="Ichikawa N."/>
        </authorList>
    </citation>
    <scope>NUCLEOTIDE SEQUENCE [LARGE SCALE GENOMIC DNA]</scope>
    <source>
        <strain evidence="2 3">NBRC 14943</strain>
    </source>
</reference>
<sequence>MNKNELKNNFKIPTNYFDDLKDKLYLNSLKQKENYTVPNNYFESLEQNVLTKAIKKKETKTVHFNVWWAAACVLFLALIAVPFVKTTKKTEVVVDTRTENQVYEKIYDSYIVSDQNKKSSNVALDDSDFVLYNY</sequence>
<keyword evidence="3" id="KW-1185">Reference proteome</keyword>
<dbReference type="Proteomes" id="UP000321245">
    <property type="component" value="Unassembled WGS sequence"/>
</dbReference>
<keyword evidence="1" id="KW-0472">Membrane</keyword>
<protein>
    <submittedName>
        <fullName evidence="2">Uncharacterized protein</fullName>
    </submittedName>
</protein>
<dbReference type="EMBL" id="BJXC01000011">
    <property type="protein sequence ID" value="GEM52072.1"/>
    <property type="molecule type" value="Genomic_DNA"/>
</dbReference>
<proteinExistence type="predicted"/>
<name>A0A511NGZ4_9FLAO</name>